<keyword evidence="3" id="KW-1185">Reference proteome</keyword>
<organism evidence="2 3">
    <name type="scientific">Spirosoma pollinicola</name>
    <dbReference type="NCBI Taxonomy" id="2057025"/>
    <lineage>
        <taxon>Bacteria</taxon>
        <taxon>Pseudomonadati</taxon>
        <taxon>Bacteroidota</taxon>
        <taxon>Cytophagia</taxon>
        <taxon>Cytophagales</taxon>
        <taxon>Cytophagaceae</taxon>
        <taxon>Spirosoma</taxon>
    </lineage>
</organism>
<feature type="domain" description="Transposase IS200-like" evidence="1">
    <location>
        <begin position="75"/>
        <end position="188"/>
    </location>
</feature>
<dbReference type="GO" id="GO:0043565">
    <property type="term" value="F:sequence-specific DNA binding"/>
    <property type="evidence" value="ECO:0007669"/>
    <property type="project" value="TreeGrafter"/>
</dbReference>
<dbReference type="AlphaFoldDB" id="A0A2K8YXU7"/>
<evidence type="ECO:0000313" key="2">
    <source>
        <dbReference type="EMBL" id="AUD02443.1"/>
    </source>
</evidence>
<dbReference type="InterPro" id="IPR002686">
    <property type="entry name" value="Transposase_17"/>
</dbReference>
<dbReference type="PANTHER" id="PTHR36966:SF1">
    <property type="entry name" value="REP-ASSOCIATED TYROSINE TRANSPOSASE"/>
    <property type="match status" value="1"/>
</dbReference>
<protein>
    <recommendedName>
        <fullName evidence="1">Transposase IS200-like domain-containing protein</fullName>
    </recommendedName>
</protein>
<dbReference type="InterPro" id="IPR036515">
    <property type="entry name" value="Transposase_17_sf"/>
</dbReference>
<evidence type="ECO:0000313" key="3">
    <source>
        <dbReference type="Proteomes" id="UP000232883"/>
    </source>
</evidence>
<dbReference type="Proteomes" id="UP000232883">
    <property type="component" value="Chromosome"/>
</dbReference>
<sequence>MEPEVYRRKLPHIQPLLGTFFVTYRLHNSIPVHVKQQLLDKFQAEKARVIRLENHSIKIIDELNRRYFGQFDALLDLCAYCPAYLLDNGVAQIVTDSLHFWNDERIDLIAYCIMPNHVHAAFTLITETTKSGRANSLKQLMHSIKSYSAHEANKVLKVNGDFWEEETYDRLVRDSDELRRIVRYILTNPVKAGLCCDWKNWKWTYINPEYDEFS</sequence>
<evidence type="ECO:0000259" key="1">
    <source>
        <dbReference type="SMART" id="SM01321"/>
    </source>
</evidence>
<dbReference type="Pfam" id="PF01797">
    <property type="entry name" value="Y1_Tnp"/>
    <property type="match status" value="1"/>
</dbReference>
<dbReference type="SUPFAM" id="SSF143422">
    <property type="entry name" value="Transposase IS200-like"/>
    <property type="match status" value="1"/>
</dbReference>
<reference evidence="2 3" key="1">
    <citation type="submission" date="2017-11" db="EMBL/GenBank/DDBJ databases">
        <title>Taxonomic description and genome sequences of Spirosoma HA7 sp. nov., isolated from pollen microhabitat of Corylus avellana.</title>
        <authorList>
            <person name="Ambika Manirajan B."/>
            <person name="Suarez C."/>
            <person name="Ratering S."/>
            <person name="Geissler-Plaum R."/>
            <person name="Cardinale M."/>
            <person name="Sylvia S."/>
        </authorList>
    </citation>
    <scope>NUCLEOTIDE SEQUENCE [LARGE SCALE GENOMIC DNA]</scope>
    <source>
        <strain evidence="2 3">HA7</strain>
    </source>
</reference>
<dbReference type="KEGG" id="spir:CWM47_11765"/>
<proteinExistence type="predicted"/>
<accession>A0A2K8YXU7</accession>
<dbReference type="GO" id="GO:0006313">
    <property type="term" value="P:DNA transposition"/>
    <property type="evidence" value="ECO:0007669"/>
    <property type="project" value="InterPro"/>
</dbReference>
<gene>
    <name evidence="2" type="ORF">CWM47_11765</name>
</gene>
<dbReference type="InterPro" id="IPR052715">
    <property type="entry name" value="RAYT_transposase"/>
</dbReference>
<dbReference type="RefSeq" id="WP_100988160.1">
    <property type="nucleotide sequence ID" value="NZ_CP025096.1"/>
</dbReference>
<dbReference type="SMART" id="SM01321">
    <property type="entry name" value="Y1_Tnp"/>
    <property type="match status" value="1"/>
</dbReference>
<dbReference type="GO" id="GO:0004803">
    <property type="term" value="F:transposase activity"/>
    <property type="evidence" value="ECO:0007669"/>
    <property type="project" value="InterPro"/>
</dbReference>
<dbReference type="Gene3D" id="3.30.70.1290">
    <property type="entry name" value="Transposase IS200-like"/>
    <property type="match status" value="1"/>
</dbReference>
<name>A0A2K8YXU7_9BACT</name>
<dbReference type="EMBL" id="CP025096">
    <property type="protein sequence ID" value="AUD02443.1"/>
    <property type="molecule type" value="Genomic_DNA"/>
</dbReference>
<dbReference type="PANTHER" id="PTHR36966">
    <property type="entry name" value="REP-ASSOCIATED TYROSINE TRANSPOSASE"/>
    <property type="match status" value="1"/>
</dbReference>